<gene>
    <name evidence="1" type="ORF">Val02_19910</name>
</gene>
<evidence type="ECO:0000313" key="1">
    <source>
        <dbReference type="EMBL" id="GIJ45105.1"/>
    </source>
</evidence>
<name>A0A8J3YJH5_9ACTN</name>
<proteinExistence type="predicted"/>
<dbReference type="Proteomes" id="UP000619260">
    <property type="component" value="Unassembled WGS sequence"/>
</dbReference>
<accession>A0A8J3YJH5</accession>
<dbReference type="EMBL" id="BOPF01000006">
    <property type="protein sequence ID" value="GIJ45105.1"/>
    <property type="molecule type" value="Genomic_DNA"/>
</dbReference>
<dbReference type="RefSeq" id="WP_308439991.1">
    <property type="nucleotide sequence ID" value="NZ_BOPF01000006.1"/>
</dbReference>
<sequence>MRIALDDLPGHEGAVVARLPDGSLGAAADEAPAGALAYLASCSCGWRGTDDRPPTDTGRMSATSDWVAHMQPLWAAAPPGWLVNRSDALRQALADLAESWPLQAMGVLADIERWQKTLTADAVAAARAKGASWAEIGAALGITKQSAHERFGKAKP</sequence>
<reference evidence="1" key="1">
    <citation type="submission" date="2021-01" db="EMBL/GenBank/DDBJ databases">
        <title>Whole genome shotgun sequence of Virgisporangium aliadipatigenens NBRC 105644.</title>
        <authorList>
            <person name="Komaki H."/>
            <person name="Tamura T."/>
        </authorList>
    </citation>
    <scope>NUCLEOTIDE SEQUENCE</scope>
    <source>
        <strain evidence="1">NBRC 105644</strain>
    </source>
</reference>
<organism evidence="1 2">
    <name type="scientific">Virgisporangium aliadipatigenens</name>
    <dbReference type="NCBI Taxonomy" id="741659"/>
    <lineage>
        <taxon>Bacteria</taxon>
        <taxon>Bacillati</taxon>
        <taxon>Actinomycetota</taxon>
        <taxon>Actinomycetes</taxon>
        <taxon>Micromonosporales</taxon>
        <taxon>Micromonosporaceae</taxon>
        <taxon>Virgisporangium</taxon>
    </lineage>
</organism>
<comment type="caution">
    <text evidence="1">The sequence shown here is derived from an EMBL/GenBank/DDBJ whole genome shotgun (WGS) entry which is preliminary data.</text>
</comment>
<protein>
    <submittedName>
        <fullName evidence="1">Uncharacterized protein</fullName>
    </submittedName>
</protein>
<evidence type="ECO:0000313" key="2">
    <source>
        <dbReference type="Proteomes" id="UP000619260"/>
    </source>
</evidence>
<dbReference type="AlphaFoldDB" id="A0A8J3YJH5"/>
<keyword evidence="2" id="KW-1185">Reference proteome</keyword>